<organism evidence="2 3">
    <name type="scientific">Frankia torreyi</name>
    <dbReference type="NCBI Taxonomy" id="1856"/>
    <lineage>
        <taxon>Bacteria</taxon>
        <taxon>Bacillati</taxon>
        <taxon>Actinomycetota</taxon>
        <taxon>Actinomycetes</taxon>
        <taxon>Frankiales</taxon>
        <taxon>Frankiaceae</taxon>
        <taxon>Frankia</taxon>
    </lineage>
</organism>
<dbReference type="PANTHER" id="PTHR39515">
    <property type="entry name" value="CONSERVED PROTEIN"/>
    <property type="match status" value="1"/>
</dbReference>
<dbReference type="RefSeq" id="WP_082122313.1">
    <property type="nucleotide sequence ID" value="NZ_JYFN01000080.1"/>
</dbReference>
<dbReference type="InterPro" id="IPR036390">
    <property type="entry name" value="WH_DNA-bd_sf"/>
</dbReference>
<keyword evidence="3" id="KW-1185">Reference proteome</keyword>
<accession>A0A0D8B6G7</accession>
<reference evidence="3" key="1">
    <citation type="submission" date="2015-02" db="EMBL/GenBank/DDBJ databases">
        <title>Draft Genome of Frankia sp. CpI1-S.</title>
        <authorList>
            <person name="Oshone R.T."/>
            <person name="Ngom M."/>
            <person name="Ghodhbane-Gtari F."/>
            <person name="Gtari M."/>
            <person name="Morris K."/>
            <person name="Thomas K."/>
            <person name="Sen A."/>
            <person name="Tisa L.S."/>
        </authorList>
    </citation>
    <scope>NUCLEOTIDE SEQUENCE [LARGE SCALE GENOMIC DNA]</scope>
    <source>
        <strain evidence="3">CpI1-S</strain>
    </source>
</reference>
<dbReference type="SMART" id="SM00347">
    <property type="entry name" value="HTH_MARR"/>
    <property type="match status" value="1"/>
</dbReference>
<dbReference type="OrthoDB" id="4547383at2"/>
<gene>
    <name evidence="2" type="ORF">FF36_05821</name>
</gene>
<evidence type="ECO:0000259" key="1">
    <source>
        <dbReference type="PROSITE" id="PS50995"/>
    </source>
</evidence>
<dbReference type="EMBL" id="JYFN01000080">
    <property type="protein sequence ID" value="KJE19878.1"/>
    <property type="molecule type" value="Genomic_DNA"/>
</dbReference>
<evidence type="ECO:0000313" key="2">
    <source>
        <dbReference type="EMBL" id="KJE19878.1"/>
    </source>
</evidence>
<dbReference type="AlphaFoldDB" id="A0A0D8B6G7"/>
<evidence type="ECO:0000313" key="3">
    <source>
        <dbReference type="Proteomes" id="UP000032545"/>
    </source>
</evidence>
<dbReference type="InterPro" id="IPR036388">
    <property type="entry name" value="WH-like_DNA-bd_sf"/>
</dbReference>
<name>A0A0D8B6G7_9ACTN</name>
<sequence length="160" mass="17399">MSTSPGRGGEFDVDEAVRELLLLMPQLVGRAKRTPPPDELAELALGPRHLSLLSYLLFDGLMTVNALAARLEVAPMTVSLMVADLSRGGVVERREDPDDRRRRIVSIADVSRPAIEGWLGPGATAWREALQPLTPAERRLAVDTLRAHERATGKRASSAS</sequence>
<dbReference type="InterPro" id="IPR052526">
    <property type="entry name" value="HTH-type_Bedaq_tolerance"/>
</dbReference>
<dbReference type="SUPFAM" id="SSF46785">
    <property type="entry name" value="Winged helix' DNA-binding domain"/>
    <property type="match status" value="1"/>
</dbReference>
<comment type="caution">
    <text evidence="2">The sequence shown here is derived from an EMBL/GenBank/DDBJ whole genome shotgun (WGS) entry which is preliminary data.</text>
</comment>
<feature type="domain" description="HTH marR-type" evidence="1">
    <location>
        <begin position="13"/>
        <end position="150"/>
    </location>
</feature>
<dbReference type="PANTHER" id="PTHR39515:SF2">
    <property type="entry name" value="HTH-TYPE TRANSCRIPTIONAL REGULATOR RV0880"/>
    <property type="match status" value="1"/>
</dbReference>
<proteinExistence type="predicted"/>
<reference evidence="2 3" key="2">
    <citation type="journal article" date="2016" name="Genome Announc.">
        <title>Permanent Draft Genome Sequences for Two Variants of Frankia sp. Strain CpI1, the First Frankia Strain Isolated from Root Nodules of Comptonia peregrina.</title>
        <authorList>
            <person name="Oshone R."/>
            <person name="Hurst S.G.IV."/>
            <person name="Abebe-Akele F."/>
            <person name="Simpson S."/>
            <person name="Morris K."/>
            <person name="Thomas W.K."/>
            <person name="Tisa L.S."/>
        </authorList>
    </citation>
    <scope>NUCLEOTIDE SEQUENCE [LARGE SCALE GENOMIC DNA]</scope>
    <source>
        <strain evidence="3">CpI1-S</strain>
    </source>
</reference>
<dbReference type="Pfam" id="PF12802">
    <property type="entry name" value="MarR_2"/>
    <property type="match status" value="1"/>
</dbReference>
<dbReference type="PROSITE" id="PS50995">
    <property type="entry name" value="HTH_MARR_2"/>
    <property type="match status" value="1"/>
</dbReference>
<dbReference type="Proteomes" id="UP000032545">
    <property type="component" value="Unassembled WGS sequence"/>
</dbReference>
<dbReference type="Gene3D" id="1.10.10.10">
    <property type="entry name" value="Winged helix-like DNA-binding domain superfamily/Winged helix DNA-binding domain"/>
    <property type="match status" value="1"/>
</dbReference>
<dbReference type="InterPro" id="IPR000835">
    <property type="entry name" value="HTH_MarR-typ"/>
</dbReference>
<protein>
    <submittedName>
        <fullName evidence="2">Transcriptional regulator</fullName>
    </submittedName>
</protein>
<dbReference type="PATRIC" id="fig|1502723.3.peg.6450"/>
<dbReference type="GO" id="GO:0003700">
    <property type="term" value="F:DNA-binding transcription factor activity"/>
    <property type="evidence" value="ECO:0007669"/>
    <property type="project" value="InterPro"/>
</dbReference>